<dbReference type="AlphaFoldDB" id="A0AAV2PNJ8"/>
<reference evidence="2 3" key="1">
    <citation type="submission" date="2024-05" db="EMBL/GenBank/DDBJ databases">
        <authorList>
            <person name="Wallberg A."/>
        </authorList>
    </citation>
    <scope>NUCLEOTIDE SEQUENCE [LARGE SCALE GENOMIC DNA]</scope>
</reference>
<feature type="region of interest" description="Disordered" evidence="1">
    <location>
        <begin position="32"/>
        <end position="55"/>
    </location>
</feature>
<evidence type="ECO:0000256" key="1">
    <source>
        <dbReference type="SAM" id="MobiDB-lite"/>
    </source>
</evidence>
<feature type="compositionally biased region" description="Polar residues" evidence="1">
    <location>
        <begin position="32"/>
        <end position="41"/>
    </location>
</feature>
<sequence length="313" mass="35670">SMSSSSSDTDSDEDLARYREACDPILSKAFNESTDLQQSNGKHVENPLHNGSEEISNTDHRQSFLLLSKIQQSLKYQENLPLPKGSLYQRKSASKQKNCSKESSQPSYLARQLSSILDQNIDFSKKTDDLEKNESEKEINNLVNGESRKAKNDFPLLHSVFLSKTDDRQQTSQKTKQRKYIKYSDNLDEKSMSNRCRNLAVSPEWILQKQGVYPWPHPKNIRYLDRYKVKKKHANGKTILTPINALDCQGNSGSINEMKTTNQKVKVKSSLSVPVNKKSDGADLKSNLEIQSKKRKQSRKRGGKKKKNEQSTD</sequence>
<proteinExistence type="predicted"/>
<feature type="region of interest" description="Disordered" evidence="1">
    <location>
        <begin position="266"/>
        <end position="313"/>
    </location>
</feature>
<keyword evidence="3" id="KW-1185">Reference proteome</keyword>
<feature type="compositionally biased region" description="Basic residues" evidence="1">
    <location>
        <begin position="293"/>
        <end position="307"/>
    </location>
</feature>
<evidence type="ECO:0000313" key="3">
    <source>
        <dbReference type="Proteomes" id="UP001497623"/>
    </source>
</evidence>
<feature type="non-terminal residue" evidence="2">
    <location>
        <position position="313"/>
    </location>
</feature>
<name>A0AAV2PNJ8_MEGNR</name>
<comment type="caution">
    <text evidence="2">The sequence shown here is derived from an EMBL/GenBank/DDBJ whole genome shotgun (WGS) entry which is preliminary data.</text>
</comment>
<feature type="non-terminal residue" evidence="2">
    <location>
        <position position="1"/>
    </location>
</feature>
<dbReference type="EMBL" id="CAXKWB010000385">
    <property type="protein sequence ID" value="CAL4060510.1"/>
    <property type="molecule type" value="Genomic_DNA"/>
</dbReference>
<dbReference type="Proteomes" id="UP001497623">
    <property type="component" value="Unassembled WGS sequence"/>
</dbReference>
<gene>
    <name evidence="2" type="ORF">MNOR_LOCUS1438</name>
</gene>
<evidence type="ECO:0000313" key="2">
    <source>
        <dbReference type="EMBL" id="CAL4060510.1"/>
    </source>
</evidence>
<organism evidence="2 3">
    <name type="scientific">Meganyctiphanes norvegica</name>
    <name type="common">Northern krill</name>
    <name type="synonym">Thysanopoda norvegica</name>
    <dbReference type="NCBI Taxonomy" id="48144"/>
    <lineage>
        <taxon>Eukaryota</taxon>
        <taxon>Metazoa</taxon>
        <taxon>Ecdysozoa</taxon>
        <taxon>Arthropoda</taxon>
        <taxon>Crustacea</taxon>
        <taxon>Multicrustacea</taxon>
        <taxon>Malacostraca</taxon>
        <taxon>Eumalacostraca</taxon>
        <taxon>Eucarida</taxon>
        <taxon>Euphausiacea</taxon>
        <taxon>Euphausiidae</taxon>
        <taxon>Meganyctiphanes</taxon>
    </lineage>
</organism>
<protein>
    <submittedName>
        <fullName evidence="2">Uncharacterized protein</fullName>
    </submittedName>
</protein>
<accession>A0AAV2PNJ8</accession>